<dbReference type="OrthoDB" id="398243at2"/>
<evidence type="ECO:0000313" key="1">
    <source>
        <dbReference type="EMBL" id="CCP24393.1"/>
    </source>
</evidence>
<dbReference type="HOGENOM" id="CLU_2789431_0_0_14"/>
<reference evidence="2" key="1">
    <citation type="journal article" date="2013" name="Genome Announc.">
        <title>Complete genome sequence of Mycoplasma cynos strain C142.</title>
        <authorList>
            <person name="Walker C.A."/>
            <person name="Mannering S.A."/>
            <person name="Shields S."/>
            <person name="Blake D.P."/>
            <person name="Brownlie J."/>
        </authorList>
    </citation>
    <scope>NUCLEOTIDE SEQUENCE [LARGE SCALE GENOMIC DNA]</scope>
    <source>
        <strain evidence="2">C142</strain>
    </source>
</reference>
<dbReference type="PATRIC" id="fig|1246955.3.peg.596"/>
<organism evidence="1 2">
    <name type="scientific">Mycoplasmopsis cynos (strain C142)</name>
    <name type="common">Mycoplasma cynos</name>
    <dbReference type="NCBI Taxonomy" id="1246955"/>
    <lineage>
        <taxon>Bacteria</taxon>
        <taxon>Bacillati</taxon>
        <taxon>Mycoplasmatota</taxon>
        <taxon>Mycoplasmoidales</taxon>
        <taxon>Metamycoplasmataceae</taxon>
        <taxon>Mycoplasmopsis</taxon>
    </lineage>
</organism>
<dbReference type="AlphaFoldDB" id="L0RUV1"/>
<name>L0RUV1_MYCC1</name>
<dbReference type="STRING" id="1246955.MCYN_0661"/>
<dbReference type="EMBL" id="HF559394">
    <property type="protein sequence ID" value="CCP24393.1"/>
    <property type="molecule type" value="Genomic_DNA"/>
</dbReference>
<dbReference type="GeneID" id="74932217"/>
<dbReference type="KEGG" id="mcy:MCYN_0661"/>
<gene>
    <name evidence="1" type="primary">MCYN0661</name>
    <name evidence="1" type="ordered locus">MCYN_0661</name>
</gene>
<evidence type="ECO:0008006" key="3">
    <source>
        <dbReference type="Google" id="ProtNLM"/>
    </source>
</evidence>
<keyword evidence="2" id="KW-1185">Reference proteome</keyword>
<dbReference type="Proteomes" id="UP000010466">
    <property type="component" value="Chromosome"/>
</dbReference>
<accession>L0RUV1</accession>
<protein>
    <recommendedName>
        <fullName evidence="3">Transposase</fullName>
    </recommendedName>
</protein>
<evidence type="ECO:0000313" key="2">
    <source>
        <dbReference type="Proteomes" id="UP000010466"/>
    </source>
</evidence>
<sequence>MILKNYYQQIKRNEKQRQVLNLKKNLKFGEIVEIDAQLETYLKNDKPLYLYHAIDVATGTLLAVWFEE</sequence>
<proteinExistence type="predicted"/>
<dbReference type="RefSeq" id="WP_015287516.1">
    <property type="nucleotide sequence ID" value="NC_019949.1"/>
</dbReference>